<keyword evidence="2 5" id="KW-0812">Transmembrane</keyword>
<dbReference type="AlphaFoldDB" id="A0A521EPA7"/>
<keyword evidence="8" id="KW-1185">Reference proteome</keyword>
<evidence type="ECO:0000256" key="1">
    <source>
        <dbReference type="ARBA" id="ARBA00004141"/>
    </source>
</evidence>
<dbReference type="GO" id="GO:0016020">
    <property type="term" value="C:membrane"/>
    <property type="evidence" value="ECO:0007669"/>
    <property type="project" value="UniProtKB-SubCell"/>
</dbReference>
<evidence type="ECO:0000256" key="5">
    <source>
        <dbReference type="SAM" id="Phobius"/>
    </source>
</evidence>
<feature type="transmembrane region" description="Helical" evidence="5">
    <location>
        <begin position="211"/>
        <end position="234"/>
    </location>
</feature>
<feature type="transmembrane region" description="Helical" evidence="5">
    <location>
        <begin position="54"/>
        <end position="74"/>
    </location>
</feature>
<reference evidence="7 8" key="1">
    <citation type="submission" date="2017-05" db="EMBL/GenBank/DDBJ databases">
        <authorList>
            <person name="Varghese N."/>
            <person name="Submissions S."/>
        </authorList>
    </citation>
    <scope>NUCLEOTIDE SEQUENCE [LARGE SCALE GENOMIC DNA]</scope>
    <source>
        <strain evidence="7 8">DSM 27040</strain>
    </source>
</reference>
<dbReference type="Pfam" id="PF04932">
    <property type="entry name" value="Wzy_C"/>
    <property type="match status" value="1"/>
</dbReference>
<keyword evidence="7" id="KW-0436">Ligase</keyword>
<accession>A0A521EPA7</accession>
<dbReference type="Proteomes" id="UP000319040">
    <property type="component" value="Unassembled WGS sequence"/>
</dbReference>
<sequence>MLNLSKITNYLLVYLLIAFSGVPFFYRAHIAMMIVFLLFPAVVFVIRKQRVDRFFIYYLVVVLIIQMGQMLKFYDLPAKTFLGLHARLLFAYLTIKAVGKKTPQYYINILIFSVYTSLFFYLLSYNGALERFMENTVAPLFTNPLIEDDGYKKWPDIILYTFNPQGEGLLWLKRNSGPFWEPGAFSGFLMIALLFNIIITGRLNNKKNRILMLGVVSTFSTSGLLVMGCVIVFYLMLNRDRGTKYILLPVVFLLGVVAFVSFDFMGNKIISKMSYTDQTYNTRFKSAMIDLKDFSKHPFFGMGRSQNTRYEDQTDARAMHRNNGVSNQLVMYGGLAFVLYFYLVYLSFYRLCIAHGVNKKMALFALLTIWLIGFSQIYFTKVLFLSLTMLSTLYPKRSAKSVRCNEINEENPPGQLNIHRADIIEL</sequence>
<feature type="transmembrane region" description="Helical" evidence="5">
    <location>
        <begin position="246"/>
        <end position="265"/>
    </location>
</feature>
<feature type="transmembrane region" description="Helical" evidence="5">
    <location>
        <begin position="105"/>
        <end position="123"/>
    </location>
</feature>
<dbReference type="GO" id="GO:0016874">
    <property type="term" value="F:ligase activity"/>
    <property type="evidence" value="ECO:0007669"/>
    <property type="project" value="UniProtKB-KW"/>
</dbReference>
<keyword evidence="3 5" id="KW-1133">Transmembrane helix</keyword>
<feature type="transmembrane region" description="Helical" evidence="5">
    <location>
        <begin position="80"/>
        <end position="98"/>
    </location>
</feature>
<feature type="transmembrane region" description="Helical" evidence="5">
    <location>
        <begin position="30"/>
        <end position="47"/>
    </location>
</feature>
<protein>
    <submittedName>
        <fullName evidence="7">O-Antigen ligase</fullName>
    </submittedName>
</protein>
<feature type="domain" description="O-antigen ligase-related" evidence="6">
    <location>
        <begin position="211"/>
        <end position="330"/>
    </location>
</feature>
<organism evidence="7 8">
    <name type="scientific">Saccharicrinis carchari</name>
    <dbReference type="NCBI Taxonomy" id="1168039"/>
    <lineage>
        <taxon>Bacteria</taxon>
        <taxon>Pseudomonadati</taxon>
        <taxon>Bacteroidota</taxon>
        <taxon>Bacteroidia</taxon>
        <taxon>Marinilabiliales</taxon>
        <taxon>Marinilabiliaceae</taxon>
        <taxon>Saccharicrinis</taxon>
    </lineage>
</organism>
<comment type="subcellular location">
    <subcellularLocation>
        <location evidence="1">Membrane</location>
        <topology evidence="1">Multi-pass membrane protein</topology>
    </subcellularLocation>
</comment>
<evidence type="ECO:0000313" key="7">
    <source>
        <dbReference type="EMBL" id="SMO85748.1"/>
    </source>
</evidence>
<feature type="transmembrane region" description="Helical" evidence="5">
    <location>
        <begin position="7"/>
        <end position="24"/>
    </location>
</feature>
<feature type="transmembrane region" description="Helical" evidence="5">
    <location>
        <begin position="179"/>
        <end position="199"/>
    </location>
</feature>
<proteinExistence type="predicted"/>
<evidence type="ECO:0000259" key="6">
    <source>
        <dbReference type="Pfam" id="PF04932"/>
    </source>
</evidence>
<name>A0A521EPA7_SACCC</name>
<evidence type="ECO:0000256" key="4">
    <source>
        <dbReference type="ARBA" id="ARBA00023136"/>
    </source>
</evidence>
<keyword evidence="4 5" id="KW-0472">Membrane</keyword>
<evidence type="ECO:0000313" key="8">
    <source>
        <dbReference type="Proteomes" id="UP000319040"/>
    </source>
</evidence>
<gene>
    <name evidence="7" type="ORF">SAMN06265379_11040</name>
</gene>
<dbReference type="RefSeq" id="WP_142534364.1">
    <property type="nucleotide sequence ID" value="NZ_FXTB01000010.1"/>
</dbReference>
<feature type="transmembrane region" description="Helical" evidence="5">
    <location>
        <begin position="361"/>
        <end position="390"/>
    </location>
</feature>
<dbReference type="EMBL" id="FXTB01000010">
    <property type="protein sequence ID" value="SMO85748.1"/>
    <property type="molecule type" value="Genomic_DNA"/>
</dbReference>
<evidence type="ECO:0000256" key="2">
    <source>
        <dbReference type="ARBA" id="ARBA00022692"/>
    </source>
</evidence>
<feature type="transmembrane region" description="Helical" evidence="5">
    <location>
        <begin position="329"/>
        <end position="349"/>
    </location>
</feature>
<dbReference type="OrthoDB" id="834927at2"/>
<dbReference type="InterPro" id="IPR007016">
    <property type="entry name" value="O-antigen_ligase-rel_domated"/>
</dbReference>
<evidence type="ECO:0000256" key="3">
    <source>
        <dbReference type="ARBA" id="ARBA00022989"/>
    </source>
</evidence>